<gene>
    <name evidence="1" type="ORF">M977_00420</name>
</gene>
<proteinExistence type="predicted"/>
<name>A0A1B7I6R4_9ENTR</name>
<dbReference type="PATRIC" id="fig|1354253.4.peg.429"/>
<sequence>MRKPNSLILKLDGTSPDKLPMARLVKYLSALSDLYGSADAVHFDKVSEGSACLNTWVDNEATYKDVISRSLATAQSNGRPYLKLVDLLYEDGFNGKILNANNDVVVLFPTVSKEIPLYIRKKTTLQGRLYSVGGKDDSIPVKIEGANGETYPCEATPALASELGAILFQNIRVHGEGDWERKDDIWKLKKLKISSYEKIKKVSLKEAVKTIRSASGNQWAEEEDPHSILKALRKLNCE</sequence>
<evidence type="ECO:0000313" key="1">
    <source>
        <dbReference type="EMBL" id="OAT24128.1"/>
    </source>
</evidence>
<dbReference type="AlphaFoldDB" id="A0A1B7I6R4"/>
<dbReference type="EMBL" id="LXEP01000003">
    <property type="protein sequence ID" value="OAT24128.1"/>
    <property type="molecule type" value="Genomic_DNA"/>
</dbReference>
<accession>A0A1B7I6R4</accession>
<comment type="caution">
    <text evidence="1">The sequence shown here is derived from an EMBL/GenBank/DDBJ whole genome shotgun (WGS) entry which is preliminary data.</text>
</comment>
<protein>
    <submittedName>
        <fullName evidence="1">Uncharacterized protein</fullName>
    </submittedName>
</protein>
<dbReference type="Proteomes" id="UP000078504">
    <property type="component" value="Unassembled WGS sequence"/>
</dbReference>
<evidence type="ECO:0000313" key="2">
    <source>
        <dbReference type="Proteomes" id="UP000078504"/>
    </source>
</evidence>
<reference evidence="1 2" key="1">
    <citation type="submission" date="2016-04" db="EMBL/GenBank/DDBJ databases">
        <title>ATOL: Assembling a taxonomically balanced genome-scale reconstruction of the evolutionary history of the Enterobacteriaceae.</title>
        <authorList>
            <person name="Plunkett G.III."/>
            <person name="Neeno-Eckwall E.C."/>
            <person name="Glasner J.D."/>
            <person name="Perna N.T."/>
        </authorList>
    </citation>
    <scope>NUCLEOTIDE SEQUENCE [LARGE SCALE GENOMIC DNA]</scope>
    <source>
        <strain evidence="1 2">ATCC 51604</strain>
    </source>
</reference>
<organism evidence="1 2">
    <name type="scientific">Buttiauxella gaviniae ATCC 51604</name>
    <dbReference type="NCBI Taxonomy" id="1354253"/>
    <lineage>
        <taxon>Bacteria</taxon>
        <taxon>Pseudomonadati</taxon>
        <taxon>Pseudomonadota</taxon>
        <taxon>Gammaproteobacteria</taxon>
        <taxon>Enterobacterales</taxon>
        <taxon>Enterobacteriaceae</taxon>
        <taxon>Buttiauxella</taxon>
    </lineage>
</organism>
<dbReference type="RefSeq" id="WP_064511874.1">
    <property type="nucleotide sequence ID" value="NZ_LXEP01000003.1"/>
</dbReference>